<proteinExistence type="inferred from homology"/>
<dbReference type="Gene3D" id="2.30.29.30">
    <property type="entry name" value="Pleckstrin-homology domain (PH domain)/Phosphotyrosine-binding domain (PTB)"/>
    <property type="match status" value="1"/>
</dbReference>
<evidence type="ECO:0000256" key="8">
    <source>
        <dbReference type="ARBA" id="ARBA00023161"/>
    </source>
</evidence>
<dbReference type="PANTHER" id="PTHR16290">
    <property type="entry name" value="TRANSCRIPTION FACTOR SMIF DECAPPING ENZYME DCP1"/>
    <property type="match status" value="1"/>
</dbReference>
<dbReference type="SUPFAM" id="SSF50729">
    <property type="entry name" value="PH domain-like"/>
    <property type="match status" value="1"/>
</dbReference>
<gene>
    <name evidence="14" type="ORF">OFUS_LOCUS10676</name>
</gene>
<evidence type="ECO:0000256" key="11">
    <source>
        <dbReference type="ARBA" id="ARBA00047661"/>
    </source>
</evidence>
<dbReference type="FunFam" id="2.30.29.30:FF:000097">
    <property type="entry name" value="Putative mRNA-decapping enzyme 1A"/>
    <property type="match status" value="1"/>
</dbReference>
<dbReference type="EC" id="3.6.1.62" evidence="10"/>
<evidence type="ECO:0000256" key="2">
    <source>
        <dbReference type="ARBA" id="ARBA00004496"/>
    </source>
</evidence>
<evidence type="ECO:0000256" key="7">
    <source>
        <dbReference type="ARBA" id="ARBA00022801"/>
    </source>
</evidence>
<dbReference type="EMBL" id="CAIIXF020000005">
    <property type="protein sequence ID" value="CAH1784489.1"/>
    <property type="molecule type" value="Genomic_DNA"/>
</dbReference>
<protein>
    <recommendedName>
        <fullName evidence="10">5'-(N(7)-methylguanosine 5'-triphospho)-[mRNA] hydrolase</fullName>
        <ecNumber evidence="10">3.6.1.62</ecNumber>
    </recommendedName>
</protein>
<keyword evidence="5" id="KW-0597">Phosphoprotein</keyword>
<dbReference type="Proteomes" id="UP000749559">
    <property type="component" value="Unassembled WGS sequence"/>
</dbReference>
<evidence type="ECO:0000256" key="10">
    <source>
        <dbReference type="ARBA" id="ARBA00026102"/>
    </source>
</evidence>
<feature type="compositionally biased region" description="Low complexity" evidence="12">
    <location>
        <begin position="278"/>
        <end position="290"/>
    </location>
</feature>
<dbReference type="OrthoDB" id="440673at2759"/>
<feature type="domain" description="mRNA-decapping enzyme C-terminal" evidence="13">
    <location>
        <begin position="507"/>
        <end position="547"/>
    </location>
</feature>
<name>A0A8S4NRQ1_OWEFU</name>
<evidence type="ECO:0000256" key="9">
    <source>
        <dbReference type="ARBA" id="ARBA00023242"/>
    </source>
</evidence>
<dbReference type="CDD" id="cd09804">
    <property type="entry name" value="Dcp1"/>
    <property type="match status" value="1"/>
</dbReference>
<evidence type="ECO:0000256" key="12">
    <source>
        <dbReference type="SAM" id="MobiDB-lite"/>
    </source>
</evidence>
<feature type="region of interest" description="Disordered" evidence="12">
    <location>
        <begin position="310"/>
        <end position="357"/>
    </location>
</feature>
<dbReference type="GO" id="GO:0000290">
    <property type="term" value="P:deadenylation-dependent decapping of nuclear-transcribed mRNA"/>
    <property type="evidence" value="ECO:0007669"/>
    <property type="project" value="InterPro"/>
</dbReference>
<dbReference type="GO" id="GO:0000184">
    <property type="term" value="P:nuclear-transcribed mRNA catabolic process, nonsense-mediated decay"/>
    <property type="evidence" value="ECO:0007669"/>
    <property type="project" value="UniProtKB-KW"/>
</dbReference>
<comment type="subcellular location">
    <subcellularLocation>
        <location evidence="2">Cytoplasm</location>
    </subcellularLocation>
    <subcellularLocation>
        <location evidence="1">Nucleus</location>
    </subcellularLocation>
</comment>
<feature type="compositionally biased region" description="Basic and acidic residues" evidence="12">
    <location>
        <begin position="128"/>
        <end position="154"/>
    </location>
</feature>
<feature type="region of interest" description="Disordered" evidence="12">
    <location>
        <begin position="127"/>
        <end position="161"/>
    </location>
</feature>
<dbReference type="GO" id="GO:0005634">
    <property type="term" value="C:nucleus"/>
    <property type="evidence" value="ECO:0007669"/>
    <property type="project" value="UniProtKB-SubCell"/>
</dbReference>
<dbReference type="AlphaFoldDB" id="A0A8S4NRQ1"/>
<comment type="caution">
    <text evidence="14">The sequence shown here is derived from an EMBL/GenBank/DDBJ whole genome shotgun (WGS) entry which is preliminary data.</text>
</comment>
<comment type="similarity">
    <text evidence="3">Belongs to the DCP1 family.</text>
</comment>
<evidence type="ECO:0000256" key="4">
    <source>
        <dbReference type="ARBA" id="ARBA00022490"/>
    </source>
</evidence>
<keyword evidence="7" id="KW-0378">Hydrolase</keyword>
<dbReference type="InterPro" id="IPR010334">
    <property type="entry name" value="Dcp1"/>
</dbReference>
<evidence type="ECO:0000256" key="3">
    <source>
        <dbReference type="ARBA" id="ARBA00008778"/>
    </source>
</evidence>
<keyword evidence="9" id="KW-0539">Nucleus</keyword>
<keyword evidence="15" id="KW-1185">Reference proteome</keyword>
<comment type="catalytic activity">
    <reaction evidence="11">
        <text>a 5'-end (N(7)-methyl 5'-triphosphoguanosine)-ribonucleoside in mRNA + H2O = N(7)-methyl-GDP + a 5'-end phospho-ribonucleoside in mRNA + 2 H(+)</text>
        <dbReference type="Rhea" id="RHEA:67484"/>
        <dbReference type="Rhea" id="RHEA-COMP:15692"/>
        <dbReference type="Rhea" id="RHEA-COMP:17167"/>
        <dbReference type="ChEBI" id="CHEBI:15377"/>
        <dbReference type="ChEBI" id="CHEBI:15378"/>
        <dbReference type="ChEBI" id="CHEBI:63714"/>
        <dbReference type="ChEBI" id="CHEBI:138282"/>
        <dbReference type="ChEBI" id="CHEBI:156461"/>
        <dbReference type="EC" id="3.6.1.62"/>
    </reaction>
    <physiologicalReaction direction="left-to-right" evidence="11">
        <dbReference type="Rhea" id="RHEA:67485"/>
    </physiologicalReaction>
</comment>
<dbReference type="GO" id="GO:0006397">
    <property type="term" value="P:mRNA processing"/>
    <property type="evidence" value="ECO:0007669"/>
    <property type="project" value="UniProtKB-KW"/>
</dbReference>
<dbReference type="GO" id="GO:0003729">
    <property type="term" value="F:mRNA binding"/>
    <property type="evidence" value="ECO:0007669"/>
    <property type="project" value="TreeGrafter"/>
</dbReference>
<dbReference type="PANTHER" id="PTHR16290:SF0">
    <property type="entry name" value="DECAPPING PROTEIN 1, ISOFORM A"/>
    <property type="match status" value="1"/>
</dbReference>
<dbReference type="GO" id="GO:0008047">
    <property type="term" value="F:enzyme activator activity"/>
    <property type="evidence" value="ECO:0007669"/>
    <property type="project" value="InterPro"/>
</dbReference>
<keyword evidence="4" id="KW-0963">Cytoplasm</keyword>
<dbReference type="Gene3D" id="6.10.140.2030">
    <property type="match status" value="1"/>
</dbReference>
<dbReference type="GO" id="GO:0140933">
    <property type="term" value="F:5'-(N(7)-methylguanosine 5'-triphospho)-[mRNA] hydrolase activity"/>
    <property type="evidence" value="ECO:0007669"/>
    <property type="project" value="UniProtKB-EC"/>
</dbReference>
<sequence>MAAMAEGRMNLAALQHRDPFIIDIIDTAAQVALYIFNSQANEWEKTDIEGTLFVYTRSAAPINGYMILNRLGLNNLIEPITKALEFQLQDPFLLYKNASKIYGIWFYDKDECARIGQLMNSLVQVSSDAHKTPTEPGRQRRASESDTFKERPPEEMTNAEKNVDILQMLSKAQDEYDKSSKSGTTPVKKDKPKPMIDNPNAAATKHATSLIKPTAVLGHLEGEGDGQASAPPVTPNTAISLEALFKTASIDQHNAADLGQHTELHRSHSVQDATKSTVSGPVSVSGPGIPEFLQGLMSNHGATPATLEEIERGSSSQAVKNVKSSSSENHDPRQDIPESPNTDLKRRLNMLPPHPSTITKHVDYKTVPLPAVSVRPNGTQITQAYSDAISSSTVKTAEKEISKGLITPGSMAGPRSNVYSSQQQGLNLVTPGALSQTSLPVSAGSMPPKQSLSASSSTNVLITPDAFQAKPQAASTSEAPTQKPVFNLGGQDSISPVPSIGGPAELNPLTKEQMQQALIYMIKHDPHFMAKLHEAYVKSLTESLFSKH</sequence>
<feature type="region of interest" description="Disordered" evidence="12">
    <location>
        <begin position="173"/>
        <end position="200"/>
    </location>
</feature>
<dbReference type="GO" id="GO:0031087">
    <property type="term" value="P:deadenylation-independent decapping of nuclear-transcribed mRNA"/>
    <property type="evidence" value="ECO:0007669"/>
    <property type="project" value="TreeGrafter"/>
</dbReference>
<keyword evidence="6" id="KW-0507">mRNA processing</keyword>
<dbReference type="InterPro" id="IPR011993">
    <property type="entry name" value="PH-like_dom_sf"/>
</dbReference>
<dbReference type="Pfam" id="PF16741">
    <property type="entry name" value="mRNA_decap_C"/>
    <property type="match status" value="1"/>
</dbReference>
<organism evidence="14 15">
    <name type="scientific">Owenia fusiformis</name>
    <name type="common">Polychaete worm</name>
    <dbReference type="NCBI Taxonomy" id="6347"/>
    <lineage>
        <taxon>Eukaryota</taxon>
        <taxon>Metazoa</taxon>
        <taxon>Spiralia</taxon>
        <taxon>Lophotrochozoa</taxon>
        <taxon>Annelida</taxon>
        <taxon>Polychaeta</taxon>
        <taxon>Sedentaria</taxon>
        <taxon>Canalipalpata</taxon>
        <taxon>Sabellida</taxon>
        <taxon>Oweniida</taxon>
        <taxon>Oweniidae</taxon>
        <taxon>Owenia</taxon>
    </lineage>
</organism>
<feature type="compositionally biased region" description="Polar residues" evidence="12">
    <location>
        <begin position="313"/>
        <end position="327"/>
    </location>
</feature>
<feature type="region of interest" description="Disordered" evidence="12">
    <location>
        <begin position="264"/>
        <end position="297"/>
    </location>
</feature>
<dbReference type="GO" id="GO:0000932">
    <property type="term" value="C:P-body"/>
    <property type="evidence" value="ECO:0007669"/>
    <property type="project" value="TreeGrafter"/>
</dbReference>
<evidence type="ECO:0000313" key="14">
    <source>
        <dbReference type="EMBL" id="CAH1784489.1"/>
    </source>
</evidence>
<evidence type="ECO:0000259" key="13">
    <source>
        <dbReference type="Pfam" id="PF16741"/>
    </source>
</evidence>
<reference evidence="14" key="1">
    <citation type="submission" date="2022-03" db="EMBL/GenBank/DDBJ databases">
        <authorList>
            <person name="Martin C."/>
        </authorList>
    </citation>
    <scope>NUCLEOTIDE SEQUENCE</scope>
</reference>
<evidence type="ECO:0000256" key="6">
    <source>
        <dbReference type="ARBA" id="ARBA00022664"/>
    </source>
</evidence>
<evidence type="ECO:0000313" key="15">
    <source>
        <dbReference type="Proteomes" id="UP000749559"/>
    </source>
</evidence>
<accession>A0A8S4NRQ1</accession>
<evidence type="ECO:0000256" key="5">
    <source>
        <dbReference type="ARBA" id="ARBA00022553"/>
    </source>
</evidence>
<keyword evidence="8" id="KW-0866">Nonsense-mediated mRNA decay</keyword>
<evidence type="ECO:0000256" key="1">
    <source>
        <dbReference type="ARBA" id="ARBA00004123"/>
    </source>
</evidence>
<dbReference type="InterPro" id="IPR031953">
    <property type="entry name" value="mRNA_decap_C"/>
</dbReference>
<dbReference type="Pfam" id="PF06058">
    <property type="entry name" value="DCP1"/>
    <property type="match status" value="1"/>
</dbReference>